<evidence type="ECO:0000313" key="8">
    <source>
        <dbReference type="EMBL" id="MBN7818505.1"/>
    </source>
</evidence>
<dbReference type="InterPro" id="IPR006166">
    <property type="entry name" value="ERCC4_domain"/>
</dbReference>
<name>A0ABS3CP76_9ALTE</name>
<dbReference type="SUPFAM" id="SSF52980">
    <property type="entry name" value="Restriction endonuclease-like"/>
    <property type="match status" value="1"/>
</dbReference>
<dbReference type="SUPFAM" id="SSF47781">
    <property type="entry name" value="RuvA domain 2-like"/>
    <property type="match status" value="1"/>
</dbReference>
<dbReference type="Proteomes" id="UP000663992">
    <property type="component" value="Unassembled WGS sequence"/>
</dbReference>
<sequence length="220" mass="24439">MTKERIQIIADDREQQCDIPSILASCAEVELLLKRLQCGDYSVDGWLLIERKTVSDLLLSIVDGRLFRQAYKLSQSAMAALLIVEGHFKEKENPALDRRAVLGALASLTLTFGIPLLRTQTRQETVQLMLYAAKQHQFIQHGIVSRGGYHPRSLHKRQLYVLQGFPGIGPALAKNLLQTFGSLSAVFDASEAELNKVRGMGVTKAAGFSQLLNSQYIKSQ</sequence>
<evidence type="ECO:0000256" key="6">
    <source>
        <dbReference type="ARBA" id="ARBA00023204"/>
    </source>
</evidence>
<evidence type="ECO:0000256" key="1">
    <source>
        <dbReference type="ARBA" id="ARBA00022722"/>
    </source>
</evidence>
<dbReference type="InterPro" id="IPR010994">
    <property type="entry name" value="RuvA_2-like"/>
</dbReference>
<dbReference type="Gene3D" id="3.40.50.10130">
    <property type="match status" value="1"/>
</dbReference>
<evidence type="ECO:0000259" key="7">
    <source>
        <dbReference type="SMART" id="SM00891"/>
    </source>
</evidence>
<keyword evidence="3" id="KW-0227">DNA damage</keyword>
<dbReference type="InterPro" id="IPR011335">
    <property type="entry name" value="Restrct_endonuc-II-like"/>
</dbReference>
<feature type="domain" description="ERCC4" evidence="7">
    <location>
        <begin position="7"/>
        <end position="88"/>
    </location>
</feature>
<keyword evidence="1" id="KW-0540">Nuclease</keyword>
<evidence type="ECO:0000256" key="5">
    <source>
        <dbReference type="ARBA" id="ARBA00023125"/>
    </source>
</evidence>
<dbReference type="Pfam" id="PF02732">
    <property type="entry name" value="ERCC4"/>
    <property type="match status" value="1"/>
</dbReference>
<keyword evidence="5" id="KW-0238">DNA-binding</keyword>
<evidence type="ECO:0000256" key="2">
    <source>
        <dbReference type="ARBA" id="ARBA00022759"/>
    </source>
</evidence>
<dbReference type="Pfam" id="PF14520">
    <property type="entry name" value="HHH_5"/>
    <property type="match status" value="1"/>
</dbReference>
<accession>A0ABS3CP76</accession>
<reference evidence="8 9" key="1">
    <citation type="submission" date="2021-03" db="EMBL/GenBank/DDBJ databases">
        <title>novel species isolated from a fishpond in China.</title>
        <authorList>
            <person name="Lu H."/>
            <person name="Cai Z."/>
        </authorList>
    </citation>
    <scope>NUCLEOTIDE SEQUENCE [LARGE SCALE GENOMIC DNA]</scope>
    <source>
        <strain evidence="8 9">Y57</strain>
    </source>
</reference>
<keyword evidence="2" id="KW-0255">Endonuclease</keyword>
<proteinExistence type="predicted"/>
<keyword evidence="6" id="KW-0234">DNA repair</keyword>
<protein>
    <submittedName>
        <fullName evidence="8">Multidrug MFS transporter</fullName>
    </submittedName>
</protein>
<comment type="caution">
    <text evidence="8">The sequence shown here is derived from an EMBL/GenBank/DDBJ whole genome shotgun (WGS) entry which is preliminary data.</text>
</comment>
<keyword evidence="9" id="KW-1185">Reference proteome</keyword>
<dbReference type="EMBL" id="JAFKCS010000001">
    <property type="protein sequence ID" value="MBN7818505.1"/>
    <property type="molecule type" value="Genomic_DNA"/>
</dbReference>
<keyword evidence="4" id="KW-0378">Hydrolase</keyword>
<dbReference type="SMART" id="SM00891">
    <property type="entry name" value="ERCC4"/>
    <property type="match status" value="1"/>
</dbReference>
<dbReference type="PANTHER" id="PTHR10150:SF0">
    <property type="entry name" value="DNA REPAIR ENDONUCLEASE XPF"/>
    <property type="match status" value="1"/>
</dbReference>
<evidence type="ECO:0000256" key="3">
    <source>
        <dbReference type="ARBA" id="ARBA00022763"/>
    </source>
</evidence>
<organism evidence="8 9">
    <name type="scientific">Bowmanella yangjiangensis</name>
    <dbReference type="NCBI Taxonomy" id="2811230"/>
    <lineage>
        <taxon>Bacteria</taxon>
        <taxon>Pseudomonadati</taxon>
        <taxon>Pseudomonadota</taxon>
        <taxon>Gammaproteobacteria</taxon>
        <taxon>Alteromonadales</taxon>
        <taxon>Alteromonadaceae</taxon>
        <taxon>Bowmanella</taxon>
    </lineage>
</organism>
<dbReference type="Gene3D" id="1.10.150.20">
    <property type="entry name" value="5' to 3' exonuclease, C-terminal subdomain"/>
    <property type="match status" value="1"/>
</dbReference>
<evidence type="ECO:0000256" key="4">
    <source>
        <dbReference type="ARBA" id="ARBA00022801"/>
    </source>
</evidence>
<gene>
    <name evidence="8" type="ORF">J0A65_01440</name>
</gene>
<evidence type="ECO:0000313" key="9">
    <source>
        <dbReference type="Proteomes" id="UP000663992"/>
    </source>
</evidence>
<dbReference type="CDD" id="cd20075">
    <property type="entry name" value="XPF_nuclease_XPF_arch"/>
    <property type="match status" value="1"/>
</dbReference>
<dbReference type="RefSeq" id="WP_206592325.1">
    <property type="nucleotide sequence ID" value="NZ_JAFKCS010000001.1"/>
</dbReference>
<dbReference type="PANTHER" id="PTHR10150">
    <property type="entry name" value="DNA REPAIR ENDONUCLEASE XPF"/>
    <property type="match status" value="1"/>
</dbReference>